<feature type="compositionally biased region" description="Low complexity" evidence="6">
    <location>
        <begin position="600"/>
        <end position="619"/>
    </location>
</feature>
<dbReference type="PROSITE" id="PS50003">
    <property type="entry name" value="PH_DOMAIN"/>
    <property type="match status" value="1"/>
</dbReference>
<dbReference type="GO" id="GO:0007018">
    <property type="term" value="P:microtubule-based movement"/>
    <property type="evidence" value="ECO:0007669"/>
    <property type="project" value="InterPro"/>
</dbReference>
<feature type="region of interest" description="Disordered" evidence="6">
    <location>
        <begin position="388"/>
        <end position="416"/>
    </location>
</feature>
<dbReference type="SUPFAM" id="SSF52540">
    <property type="entry name" value="P-loop containing nucleoside triphosphate hydrolases"/>
    <property type="match status" value="1"/>
</dbReference>
<dbReference type="SUPFAM" id="SSF50729">
    <property type="entry name" value="PH domain-like"/>
    <property type="match status" value="1"/>
</dbReference>
<keyword evidence="9" id="KW-1185">Reference proteome</keyword>
<keyword evidence="5" id="KW-0175">Coiled coil</keyword>
<dbReference type="InterPro" id="IPR036961">
    <property type="entry name" value="Kinesin_motor_dom_sf"/>
</dbReference>
<dbReference type="GO" id="GO:0051231">
    <property type="term" value="P:spindle elongation"/>
    <property type="evidence" value="ECO:0007669"/>
    <property type="project" value="TreeGrafter"/>
</dbReference>
<organism evidence="8 9">
    <name type="scientific">Triparma retinervis</name>
    <dbReference type="NCBI Taxonomy" id="2557542"/>
    <lineage>
        <taxon>Eukaryota</taxon>
        <taxon>Sar</taxon>
        <taxon>Stramenopiles</taxon>
        <taxon>Ochrophyta</taxon>
        <taxon>Bolidophyceae</taxon>
        <taxon>Parmales</taxon>
        <taxon>Triparmaceae</taxon>
        <taxon>Triparma</taxon>
    </lineage>
</organism>
<feature type="compositionally biased region" description="Basic and acidic residues" evidence="6">
    <location>
        <begin position="691"/>
        <end position="704"/>
    </location>
</feature>
<protein>
    <recommendedName>
        <fullName evidence="7">PH domain-containing protein</fullName>
    </recommendedName>
</protein>
<reference evidence="8" key="1">
    <citation type="submission" date="2022-07" db="EMBL/GenBank/DDBJ databases">
        <title>Genome analysis of Parmales, a sister group of diatoms, reveals the evolutionary specialization of diatoms from phago-mixotrophs to photoautotrophs.</title>
        <authorList>
            <person name="Ban H."/>
            <person name="Sato S."/>
            <person name="Yoshikawa S."/>
            <person name="Kazumasa Y."/>
            <person name="Nakamura Y."/>
            <person name="Ichinomiya M."/>
            <person name="Saitoh K."/>
            <person name="Sato N."/>
            <person name="Blanc-Mathieu R."/>
            <person name="Endo H."/>
            <person name="Kuwata A."/>
            <person name="Ogata H."/>
        </authorList>
    </citation>
    <scope>NUCLEOTIDE SEQUENCE</scope>
</reference>
<feature type="region of interest" description="Disordered" evidence="6">
    <location>
        <begin position="845"/>
        <end position="870"/>
    </location>
</feature>
<dbReference type="GO" id="GO:0090307">
    <property type="term" value="P:mitotic spindle assembly"/>
    <property type="evidence" value="ECO:0007669"/>
    <property type="project" value="TreeGrafter"/>
</dbReference>
<evidence type="ECO:0000256" key="4">
    <source>
        <dbReference type="ARBA" id="ARBA00023212"/>
    </source>
</evidence>
<feature type="region of interest" description="Disordered" evidence="6">
    <location>
        <begin position="676"/>
        <end position="723"/>
    </location>
</feature>
<dbReference type="GO" id="GO:0008574">
    <property type="term" value="F:plus-end-directed microtubule motor activity"/>
    <property type="evidence" value="ECO:0007669"/>
    <property type="project" value="TreeGrafter"/>
</dbReference>
<dbReference type="EMBL" id="BRXZ01003928">
    <property type="protein sequence ID" value="GMH64918.1"/>
    <property type="molecule type" value="Genomic_DNA"/>
</dbReference>
<dbReference type="Pfam" id="PF00169">
    <property type="entry name" value="PH"/>
    <property type="match status" value="1"/>
</dbReference>
<keyword evidence="3" id="KW-0505">Motor protein</keyword>
<dbReference type="Gene3D" id="3.40.850.10">
    <property type="entry name" value="Kinesin motor domain"/>
    <property type="match status" value="1"/>
</dbReference>
<evidence type="ECO:0000256" key="3">
    <source>
        <dbReference type="ARBA" id="ARBA00023175"/>
    </source>
</evidence>
<dbReference type="GO" id="GO:0008017">
    <property type="term" value="F:microtubule binding"/>
    <property type="evidence" value="ECO:0007669"/>
    <property type="project" value="InterPro"/>
</dbReference>
<accession>A0A9W7E703</accession>
<evidence type="ECO:0000259" key="7">
    <source>
        <dbReference type="PROSITE" id="PS50003"/>
    </source>
</evidence>
<evidence type="ECO:0000256" key="5">
    <source>
        <dbReference type="SAM" id="Coils"/>
    </source>
</evidence>
<dbReference type="SMART" id="SM00233">
    <property type="entry name" value="PH"/>
    <property type="match status" value="1"/>
</dbReference>
<dbReference type="Proteomes" id="UP001165082">
    <property type="component" value="Unassembled WGS sequence"/>
</dbReference>
<dbReference type="InterPro" id="IPR027417">
    <property type="entry name" value="P-loop_NTPase"/>
</dbReference>
<keyword evidence="2" id="KW-0963">Cytoplasm</keyword>
<comment type="caution">
    <text evidence="8">The sequence shown here is derived from an EMBL/GenBank/DDBJ whole genome shotgun (WGS) entry which is preliminary data.</text>
</comment>
<comment type="subcellular location">
    <subcellularLocation>
        <location evidence="1">Cytoplasm</location>
        <location evidence="1">Cytoskeleton</location>
    </subcellularLocation>
</comment>
<feature type="compositionally biased region" description="Low complexity" evidence="6">
    <location>
        <begin position="676"/>
        <end position="685"/>
    </location>
</feature>
<dbReference type="GO" id="GO:0072686">
    <property type="term" value="C:mitotic spindle"/>
    <property type="evidence" value="ECO:0007669"/>
    <property type="project" value="TreeGrafter"/>
</dbReference>
<dbReference type="Gene3D" id="2.30.29.30">
    <property type="entry name" value="Pleckstrin-homology domain (PH domain)/Phosphotyrosine-binding domain (PTB)"/>
    <property type="match status" value="1"/>
</dbReference>
<dbReference type="InterPro" id="IPR011993">
    <property type="entry name" value="PH-like_dom_sf"/>
</dbReference>
<dbReference type="InterPro" id="IPR047149">
    <property type="entry name" value="KIF11-like"/>
</dbReference>
<dbReference type="GO" id="GO:0005524">
    <property type="term" value="F:ATP binding"/>
    <property type="evidence" value="ECO:0007669"/>
    <property type="project" value="InterPro"/>
</dbReference>
<proteinExistence type="predicted"/>
<feature type="compositionally biased region" description="Basic and acidic residues" evidence="6">
    <location>
        <begin position="1000"/>
        <end position="1012"/>
    </location>
</feature>
<feature type="region of interest" description="Disordered" evidence="6">
    <location>
        <begin position="550"/>
        <end position="619"/>
    </location>
</feature>
<dbReference type="PANTHER" id="PTHR47970:SF12">
    <property type="entry name" value="KINESIN FAMILY MEMBER 11"/>
    <property type="match status" value="1"/>
</dbReference>
<evidence type="ECO:0000256" key="6">
    <source>
        <dbReference type="SAM" id="MobiDB-lite"/>
    </source>
</evidence>
<feature type="region of interest" description="Disordered" evidence="6">
    <location>
        <begin position="999"/>
        <end position="1028"/>
    </location>
</feature>
<dbReference type="AlphaFoldDB" id="A0A9W7E703"/>
<feature type="compositionally biased region" description="Low complexity" evidence="6">
    <location>
        <begin position="705"/>
        <end position="722"/>
    </location>
</feature>
<dbReference type="Pfam" id="PF00225">
    <property type="entry name" value="Kinesin"/>
    <property type="match status" value="1"/>
</dbReference>
<feature type="domain" description="PH" evidence="7">
    <location>
        <begin position="445"/>
        <end position="545"/>
    </location>
</feature>
<evidence type="ECO:0000256" key="2">
    <source>
        <dbReference type="ARBA" id="ARBA00022490"/>
    </source>
</evidence>
<feature type="coiled-coil region" evidence="5">
    <location>
        <begin position="942"/>
        <end position="969"/>
    </location>
</feature>
<name>A0A9W7E703_9STRA</name>
<dbReference type="OrthoDB" id="185175at2759"/>
<gene>
    <name evidence="8" type="ORF">TrRE_jg4374</name>
</gene>
<dbReference type="PANTHER" id="PTHR47970">
    <property type="entry name" value="KINESIN-LIKE PROTEIN KIF11"/>
    <property type="match status" value="1"/>
</dbReference>
<feature type="coiled-coil region" evidence="5">
    <location>
        <begin position="776"/>
        <end position="837"/>
    </location>
</feature>
<evidence type="ECO:0000313" key="8">
    <source>
        <dbReference type="EMBL" id="GMH64918.1"/>
    </source>
</evidence>
<dbReference type="GO" id="GO:0005876">
    <property type="term" value="C:spindle microtubule"/>
    <property type="evidence" value="ECO:0007669"/>
    <property type="project" value="TreeGrafter"/>
</dbReference>
<dbReference type="InterPro" id="IPR001752">
    <property type="entry name" value="Kinesin_motor_dom"/>
</dbReference>
<feature type="compositionally biased region" description="Acidic residues" evidence="6">
    <location>
        <begin position="570"/>
        <end position="592"/>
    </location>
</feature>
<dbReference type="CDD" id="cd00821">
    <property type="entry name" value="PH"/>
    <property type="match status" value="1"/>
</dbReference>
<dbReference type="InterPro" id="IPR001849">
    <property type="entry name" value="PH_domain"/>
</dbReference>
<keyword evidence="4" id="KW-0206">Cytoskeleton</keyword>
<evidence type="ECO:0000256" key="1">
    <source>
        <dbReference type="ARBA" id="ARBA00004245"/>
    </source>
</evidence>
<sequence>MNSTGGNSTFVTLSQSGAGETTCKVSATAANPSQLSEHLADVSTWLLDDFNGTVLSFGCDCDGKGNVSAGKLAFETLKHLFGSKDLRSRKGKENQLYLSVWEVGTDSREVVTDLLSSIIDSRETKASTGRSFKAMHIPTLNHASTILSSIPSKVTTSPHRANVFVRILLRSEITNSTSAVHFVDMVSTTETAEKSIFRGRKKKSPSALGRQAHAFAKVITHLAEAAKASTSNKSDTERNRSILLASARESKLTQILTPLLGGNNRTWFVGYLSKEAAKVKETTTTLKLLGEGNKVMCACVKNVNNGSSDITFLPAPVVEMEAWKRDDEAAGLSDDSIDEGDKWLNEFKMRREAIVNSPSPKKAESSVKIQEADKAKKANVVEKATVEVPAAEEGGEDRRRRSYALTGGKRPPPVRQSTLLVGSQSFYGGVATDGGDTQGKEAEEVGEKEGWLWKKGSKRHNWKQRWFSIEGKNLVYYKGKSKRRRLGSVDLRGCKVDAVKNEKHADKFAFDITIPGANGVLVRHLHCENEIERIHWLLNLEEALGGLNVGASKGRDGGENEEGYIPMEWSEGEDDEDEDDEDEVEQEQEGEEETKKETAEMQAETKANASSSNDKNRSSLSDALDSLKFEDEEMGAPTLENLASSDDFATTTMMIGKKREDPLSILAGSGAEDDVGSMLSSLLSGGDEGDESSKGEEGEGRVEEVGGNSTTLTATFNTSTSSHTIPSLSVSASQIEPNLLQSNYNTLLSMLREERRIRGKMNDKIANIEHTLLETSTSYELEIEDLKKENVDIKRKFRKLSKESAYKEVFEQFESEIKGLRNEATNLKDSNVRLEMKLAEVGWAKGGKRKGKGNGEKAGMTSGPAQPPMQYQDGLMKQLSRRNRELEEEVKKLRAESADLKQKGRLLDVSKTQIQHSQSNMLKLGDELRQKKHQAYTLNMSNSRLEEALLEAEKEAAQWRQLHAESESREEKMKGELQQATGDVLKYKHMSKKNNLIQRFLDKHAPKPEPRKGPGGSGDDGETLHDAVQDLAAQIRRLQPNLMGAVAKVTNKIEEEGRKGRVRERDLMKGMVELLDENVENLSTGVQAYRERKIAISQKVMANSAKR</sequence>
<evidence type="ECO:0000313" key="9">
    <source>
        <dbReference type="Proteomes" id="UP001165082"/>
    </source>
</evidence>